<feature type="compositionally biased region" description="Basic and acidic residues" evidence="1">
    <location>
        <begin position="104"/>
        <end position="116"/>
    </location>
</feature>
<keyword evidence="2" id="KW-0472">Membrane</keyword>
<evidence type="ECO:0000256" key="2">
    <source>
        <dbReference type="SAM" id="Phobius"/>
    </source>
</evidence>
<evidence type="ECO:0000256" key="1">
    <source>
        <dbReference type="SAM" id="MobiDB-lite"/>
    </source>
</evidence>
<keyword evidence="2" id="KW-1133">Transmembrane helix</keyword>
<name>A0A4S8R0Q5_9HELO</name>
<gene>
    <name evidence="3" type="ORF">BGAL_0116g00300</name>
</gene>
<evidence type="ECO:0000313" key="3">
    <source>
        <dbReference type="EMBL" id="THV51298.1"/>
    </source>
</evidence>
<accession>A0A4S8R0Q5</accession>
<dbReference type="AlphaFoldDB" id="A0A4S8R0Q5"/>
<organism evidence="3 4">
    <name type="scientific">Botrytis galanthina</name>
    <dbReference type="NCBI Taxonomy" id="278940"/>
    <lineage>
        <taxon>Eukaryota</taxon>
        <taxon>Fungi</taxon>
        <taxon>Dikarya</taxon>
        <taxon>Ascomycota</taxon>
        <taxon>Pezizomycotina</taxon>
        <taxon>Leotiomycetes</taxon>
        <taxon>Helotiales</taxon>
        <taxon>Sclerotiniaceae</taxon>
        <taxon>Botrytis</taxon>
    </lineage>
</organism>
<proteinExistence type="predicted"/>
<comment type="caution">
    <text evidence="3">The sequence shown here is derived from an EMBL/GenBank/DDBJ whole genome shotgun (WGS) entry which is preliminary data.</text>
</comment>
<protein>
    <submittedName>
        <fullName evidence="3">Uncharacterized protein</fullName>
    </submittedName>
</protein>
<reference evidence="3 4" key="1">
    <citation type="submission" date="2017-12" db="EMBL/GenBank/DDBJ databases">
        <title>Comparative genomics of Botrytis spp.</title>
        <authorList>
            <person name="Valero-Jimenez C.A."/>
            <person name="Tapia P."/>
            <person name="Veloso J."/>
            <person name="Silva-Moreno E."/>
            <person name="Staats M."/>
            <person name="Valdes J.H."/>
            <person name="Van Kan J.A.L."/>
        </authorList>
    </citation>
    <scope>NUCLEOTIDE SEQUENCE [LARGE SCALE GENOMIC DNA]</scope>
    <source>
        <strain evidence="3 4">MUCL435</strain>
    </source>
</reference>
<keyword evidence="4" id="KW-1185">Reference proteome</keyword>
<evidence type="ECO:0000313" key="4">
    <source>
        <dbReference type="Proteomes" id="UP000308671"/>
    </source>
</evidence>
<dbReference type="Proteomes" id="UP000308671">
    <property type="component" value="Unassembled WGS sequence"/>
</dbReference>
<dbReference type="OrthoDB" id="3548406at2759"/>
<sequence>MNAEVQYFQYLAQSAGTNSRVRRYPAGSTIVDSEEYQQVSYPTSSNPRRPTPEFTDWNFLFEWERSMQPKKRVPESQHKTSENLVSNLQEPIPECDTLPQAQDESQKTTEEKDKLQQSKNGNGMFQRYIIPASVLIGALIFSILSHPFFSTTENFVKNVLEALLVLFVFHPDQSCALIEILFGYFKCLENFPQFY</sequence>
<keyword evidence="2" id="KW-0812">Transmembrane</keyword>
<feature type="region of interest" description="Disordered" evidence="1">
    <location>
        <begin position="95"/>
        <end position="117"/>
    </location>
</feature>
<feature type="transmembrane region" description="Helical" evidence="2">
    <location>
        <begin position="128"/>
        <end position="150"/>
    </location>
</feature>
<dbReference type="EMBL" id="PQXL01000116">
    <property type="protein sequence ID" value="THV51298.1"/>
    <property type="molecule type" value="Genomic_DNA"/>
</dbReference>